<organism evidence="1 2">
    <name type="scientific">Kushneria sinocarnis</name>
    <dbReference type="NCBI Taxonomy" id="595502"/>
    <lineage>
        <taxon>Bacteria</taxon>
        <taxon>Pseudomonadati</taxon>
        <taxon>Pseudomonadota</taxon>
        <taxon>Gammaproteobacteria</taxon>
        <taxon>Oceanospirillales</taxon>
        <taxon>Halomonadaceae</taxon>
        <taxon>Kushneria</taxon>
    </lineage>
</organism>
<dbReference type="EMBL" id="RBIN01000001">
    <property type="protein sequence ID" value="RKR07315.1"/>
    <property type="molecule type" value="Genomic_DNA"/>
</dbReference>
<dbReference type="Pfam" id="PF06042">
    <property type="entry name" value="NTP_transf_6"/>
    <property type="match status" value="1"/>
</dbReference>
<sequence>MRVTGEHVVSRESEQRIACWLREDDERMAALRALAELALPDAWLAAGFVRNLVWDRLHGYSPPTPLNDLDVLHFDATDCSRASEQALEARLGARLARPWSVRNQARMHHRNGDPPYQDSIDAMRYWVELETAVAVRLVANDTLQIAAPFGLQSLLGGRLTPNPYRPRPQAFARRCADKGWLQRWPRLSKRSLREAVSPDDPLA</sequence>
<dbReference type="Proteomes" id="UP000281975">
    <property type="component" value="Unassembled WGS sequence"/>
</dbReference>
<keyword evidence="2" id="KW-1185">Reference proteome</keyword>
<evidence type="ECO:0000313" key="1">
    <source>
        <dbReference type="EMBL" id="RKR07315.1"/>
    </source>
</evidence>
<name>A0A420X0W2_9GAMM</name>
<accession>A0A420X0W2</accession>
<reference evidence="1 2" key="1">
    <citation type="submission" date="2018-10" db="EMBL/GenBank/DDBJ databases">
        <title>Genomic Encyclopedia of Type Strains, Phase IV (KMG-IV): sequencing the most valuable type-strain genomes for metagenomic binning, comparative biology and taxonomic classification.</title>
        <authorList>
            <person name="Goeker M."/>
        </authorList>
    </citation>
    <scope>NUCLEOTIDE SEQUENCE [LARGE SCALE GENOMIC DNA]</scope>
    <source>
        <strain evidence="1 2">DSM 23229</strain>
    </source>
</reference>
<evidence type="ECO:0000313" key="2">
    <source>
        <dbReference type="Proteomes" id="UP000281975"/>
    </source>
</evidence>
<protein>
    <recommendedName>
        <fullName evidence="3">Nucleotidyltransferase-like protein</fullName>
    </recommendedName>
</protein>
<gene>
    <name evidence="1" type="ORF">C7446_0126</name>
</gene>
<dbReference type="AlphaFoldDB" id="A0A420X0W2"/>
<comment type="caution">
    <text evidence="1">The sequence shown here is derived from an EMBL/GenBank/DDBJ whole genome shotgun (WGS) entry which is preliminary data.</text>
</comment>
<dbReference type="PANTHER" id="PTHR39166">
    <property type="entry name" value="BLL1166 PROTEIN"/>
    <property type="match status" value="1"/>
</dbReference>
<dbReference type="InterPro" id="IPR009267">
    <property type="entry name" value="NTP_transf_6"/>
</dbReference>
<evidence type="ECO:0008006" key="3">
    <source>
        <dbReference type="Google" id="ProtNLM"/>
    </source>
</evidence>
<dbReference type="PANTHER" id="PTHR39166:SF1">
    <property type="entry name" value="BLL1166 PROTEIN"/>
    <property type="match status" value="1"/>
</dbReference>
<proteinExistence type="predicted"/>